<reference evidence="2" key="1">
    <citation type="submission" date="2012-06" db="EMBL/GenBank/DDBJ databases">
        <title>The complete genome of Flexibacter litoralis DSM 6794.</title>
        <authorList>
            <person name="Lucas S."/>
            <person name="Copeland A."/>
            <person name="Lapidus A."/>
            <person name="Glavina del Rio T."/>
            <person name="Dalin E."/>
            <person name="Tice H."/>
            <person name="Bruce D."/>
            <person name="Goodwin L."/>
            <person name="Pitluck S."/>
            <person name="Peters L."/>
            <person name="Ovchinnikova G."/>
            <person name="Lu M."/>
            <person name="Kyrpides N."/>
            <person name="Mavromatis K."/>
            <person name="Ivanova N."/>
            <person name="Brettin T."/>
            <person name="Detter J.C."/>
            <person name="Han C."/>
            <person name="Larimer F."/>
            <person name="Land M."/>
            <person name="Hauser L."/>
            <person name="Markowitz V."/>
            <person name="Cheng J.-F."/>
            <person name="Hugenholtz P."/>
            <person name="Woyke T."/>
            <person name="Wu D."/>
            <person name="Spring S."/>
            <person name="Lang E."/>
            <person name="Kopitz M."/>
            <person name="Brambilla E."/>
            <person name="Klenk H.-P."/>
            <person name="Eisen J.A."/>
        </authorList>
    </citation>
    <scope>NUCLEOTIDE SEQUENCE [LARGE SCALE GENOMIC DNA]</scope>
    <source>
        <strain evidence="2">ATCC 23117 / DSM 6794 / NBRC 15988 / NCIMB 1366 / Sio-4</strain>
    </source>
</reference>
<name>I4AHF8_BERLS</name>
<dbReference type="OrthoDB" id="962005at2"/>
<keyword evidence="2" id="KW-1185">Reference proteome</keyword>
<dbReference type="RefSeq" id="WP_014796851.1">
    <property type="nucleotide sequence ID" value="NC_018018.1"/>
</dbReference>
<accession>I4AHF8</accession>
<protein>
    <submittedName>
        <fullName evidence="1">Uncharacterized protein</fullName>
    </submittedName>
</protein>
<evidence type="ECO:0000313" key="2">
    <source>
        <dbReference type="Proteomes" id="UP000006054"/>
    </source>
</evidence>
<dbReference type="HOGENOM" id="CLU_958942_0_0_10"/>
<dbReference type="EMBL" id="CP003345">
    <property type="protein sequence ID" value="AFM03393.1"/>
    <property type="molecule type" value="Genomic_DNA"/>
</dbReference>
<dbReference type="Proteomes" id="UP000006054">
    <property type="component" value="Chromosome"/>
</dbReference>
<organism evidence="1 2">
    <name type="scientific">Bernardetia litoralis (strain ATCC 23117 / DSM 6794 / NBRC 15988 / NCIMB 1366 / Fx l1 / Sio-4)</name>
    <name type="common">Flexibacter litoralis</name>
    <dbReference type="NCBI Taxonomy" id="880071"/>
    <lineage>
        <taxon>Bacteria</taxon>
        <taxon>Pseudomonadati</taxon>
        <taxon>Bacteroidota</taxon>
        <taxon>Cytophagia</taxon>
        <taxon>Cytophagales</taxon>
        <taxon>Bernardetiaceae</taxon>
        <taxon>Bernardetia</taxon>
    </lineage>
</organism>
<dbReference type="eggNOG" id="ENOG5033EGT">
    <property type="taxonomic scope" value="Bacteria"/>
</dbReference>
<gene>
    <name evidence="1" type="ordered locus">Fleli_0939</name>
</gene>
<sequence length="290" mass="34586">MKTLSLIDIQLVAHEHFKKRGFTTTLDVKNDLRNKGFHAIQSEVSLWMDELATEEEWDYESNGTFRMYSLGDDEHYSATLYMVKENLFWEGELHGQTVWVTHGAIGSTMQNRTVHEHTFPKSRIAWANWKQIITRNYQHGFKSLENPFIARLRLRSLYQNYRLQNPVSCLISYRNTKKYMAKGNQWVEMQGNYVLGWELPKQEKELKRMLRKKEWNSVQVSFQTVHVHHEETSHKEPLLIEDLSQPIMEIDNSNIYEIELSYPNGEILYLSAYDWQWEKELLPLVRWLTL</sequence>
<evidence type="ECO:0000313" key="1">
    <source>
        <dbReference type="EMBL" id="AFM03393.1"/>
    </source>
</evidence>
<dbReference type="AlphaFoldDB" id="I4AHF8"/>
<proteinExistence type="predicted"/>
<dbReference type="KEGG" id="fli:Fleli_0939"/>